<evidence type="ECO:0000259" key="2">
    <source>
        <dbReference type="Pfam" id="PF07883"/>
    </source>
</evidence>
<reference evidence="3 4" key="1">
    <citation type="journal article" date="2021" name="Sci. Rep.">
        <title>The distribution of antibiotic resistance genes in chicken gut microbiota commensals.</title>
        <authorList>
            <person name="Juricova H."/>
            <person name="Matiasovicova J."/>
            <person name="Kubasova T."/>
            <person name="Cejkova D."/>
            <person name="Rychlik I."/>
        </authorList>
    </citation>
    <scope>NUCLEOTIDE SEQUENCE [LARGE SCALE GENOMIC DNA]</scope>
    <source>
        <strain evidence="3 4">An562</strain>
    </source>
</reference>
<dbReference type="PANTHER" id="PTHR43698:SF1">
    <property type="entry name" value="BLL4564 PROTEIN"/>
    <property type="match status" value="1"/>
</dbReference>
<dbReference type="InterPro" id="IPR013096">
    <property type="entry name" value="Cupin_2"/>
</dbReference>
<evidence type="ECO:0000313" key="3">
    <source>
        <dbReference type="EMBL" id="MBM6928256.1"/>
    </source>
</evidence>
<dbReference type="SUPFAM" id="SSF51182">
    <property type="entry name" value="RmlC-like cupins"/>
    <property type="match status" value="1"/>
</dbReference>
<dbReference type="Pfam" id="PF07883">
    <property type="entry name" value="Cupin_2"/>
    <property type="match status" value="1"/>
</dbReference>
<dbReference type="Proteomes" id="UP000777002">
    <property type="component" value="Unassembled WGS sequence"/>
</dbReference>
<feature type="chain" id="PRO_5046857377" evidence="1">
    <location>
        <begin position="24"/>
        <end position="160"/>
    </location>
</feature>
<dbReference type="RefSeq" id="WP_205049852.1">
    <property type="nucleotide sequence ID" value="NZ_JACJKX010000003.1"/>
</dbReference>
<feature type="domain" description="Cupin type-2" evidence="2">
    <location>
        <begin position="68"/>
        <end position="123"/>
    </location>
</feature>
<organism evidence="3 4">
    <name type="scientific">Parasutterella secunda</name>
    <dbReference type="NCBI Taxonomy" id="626947"/>
    <lineage>
        <taxon>Bacteria</taxon>
        <taxon>Pseudomonadati</taxon>
        <taxon>Pseudomonadota</taxon>
        <taxon>Betaproteobacteria</taxon>
        <taxon>Burkholderiales</taxon>
        <taxon>Sutterellaceae</taxon>
        <taxon>Parasutterella</taxon>
    </lineage>
</organism>
<feature type="signal peptide" evidence="1">
    <location>
        <begin position="1"/>
        <end position="23"/>
    </location>
</feature>
<dbReference type="InterPro" id="IPR011051">
    <property type="entry name" value="RmlC_Cupin_sf"/>
</dbReference>
<dbReference type="CDD" id="cd02233">
    <property type="entry name" value="cupin_HNL-like"/>
    <property type="match status" value="1"/>
</dbReference>
<evidence type="ECO:0000256" key="1">
    <source>
        <dbReference type="SAM" id="SignalP"/>
    </source>
</evidence>
<protein>
    <submittedName>
        <fullName evidence="3">Cupin domain-containing protein</fullName>
    </submittedName>
</protein>
<dbReference type="InterPro" id="IPR047263">
    <property type="entry name" value="HNL-like_cupin"/>
</dbReference>
<comment type="caution">
    <text evidence="3">The sequence shown here is derived from an EMBL/GenBank/DDBJ whole genome shotgun (WGS) entry which is preliminary data.</text>
</comment>
<keyword evidence="4" id="KW-1185">Reference proteome</keyword>
<accession>A0ABS2GTX1</accession>
<dbReference type="EMBL" id="JACJKX010000003">
    <property type="protein sequence ID" value="MBM6928256.1"/>
    <property type="molecule type" value="Genomic_DNA"/>
</dbReference>
<proteinExistence type="predicted"/>
<evidence type="ECO:0000313" key="4">
    <source>
        <dbReference type="Proteomes" id="UP000777002"/>
    </source>
</evidence>
<sequence length="160" mass="17630">MLAKKSLIAVLAILSVAAGSAFAQTKAPIDTVFAQGEPNPYGKYFTGQSYLTMLSENDSTFNAPIGNVTFEPKSRTFWHKHTGGQILLVISGEGRYQERGQKVRIIKKGDVVRIAPNVEHWHGAGINTWMTHISVETNVPNNKSEWLEPVSDKDFASEAQ</sequence>
<keyword evidence="1" id="KW-0732">Signal</keyword>
<dbReference type="InterPro" id="IPR014710">
    <property type="entry name" value="RmlC-like_jellyroll"/>
</dbReference>
<gene>
    <name evidence="3" type="ORF">H5985_03085</name>
</gene>
<name>A0ABS2GTX1_9BURK</name>
<dbReference type="PANTHER" id="PTHR43698">
    <property type="entry name" value="RIBD C-TERMINAL DOMAIN CONTAINING PROTEIN"/>
    <property type="match status" value="1"/>
</dbReference>
<dbReference type="Gene3D" id="2.60.120.10">
    <property type="entry name" value="Jelly Rolls"/>
    <property type="match status" value="1"/>
</dbReference>